<organism evidence="2 3">
    <name type="scientific">Papaver atlanticum</name>
    <dbReference type="NCBI Taxonomy" id="357466"/>
    <lineage>
        <taxon>Eukaryota</taxon>
        <taxon>Viridiplantae</taxon>
        <taxon>Streptophyta</taxon>
        <taxon>Embryophyta</taxon>
        <taxon>Tracheophyta</taxon>
        <taxon>Spermatophyta</taxon>
        <taxon>Magnoliopsida</taxon>
        <taxon>Ranunculales</taxon>
        <taxon>Papaveraceae</taxon>
        <taxon>Papaveroideae</taxon>
        <taxon>Papaver</taxon>
    </lineage>
</organism>
<dbReference type="AlphaFoldDB" id="A0AAD4TD83"/>
<comment type="caution">
    <text evidence="2">The sequence shown here is derived from an EMBL/GenBank/DDBJ whole genome shotgun (WGS) entry which is preliminary data.</text>
</comment>
<dbReference type="EMBL" id="JAJJMB010001752">
    <property type="protein sequence ID" value="KAI3955412.1"/>
    <property type="molecule type" value="Genomic_DNA"/>
</dbReference>
<reference evidence="2" key="1">
    <citation type="submission" date="2022-04" db="EMBL/GenBank/DDBJ databases">
        <title>A functionally conserved STORR gene fusion in Papaver species that diverged 16.8 million years ago.</title>
        <authorList>
            <person name="Catania T."/>
        </authorList>
    </citation>
    <scope>NUCLEOTIDE SEQUENCE</scope>
    <source>
        <strain evidence="2">S-188037</strain>
    </source>
</reference>
<keyword evidence="1" id="KW-0472">Membrane</keyword>
<feature type="transmembrane region" description="Helical" evidence="1">
    <location>
        <begin position="7"/>
        <end position="24"/>
    </location>
</feature>
<name>A0AAD4TD83_9MAGN</name>
<keyword evidence="1" id="KW-0812">Transmembrane</keyword>
<proteinExistence type="predicted"/>
<evidence type="ECO:0000256" key="1">
    <source>
        <dbReference type="SAM" id="Phobius"/>
    </source>
</evidence>
<gene>
    <name evidence="2" type="ORF">MKW98_018513</name>
</gene>
<evidence type="ECO:0000313" key="3">
    <source>
        <dbReference type="Proteomes" id="UP001202328"/>
    </source>
</evidence>
<keyword evidence="3" id="KW-1185">Reference proteome</keyword>
<keyword evidence="1" id="KW-1133">Transmembrane helix</keyword>
<evidence type="ECO:0000313" key="2">
    <source>
        <dbReference type="EMBL" id="KAI3955412.1"/>
    </source>
</evidence>
<dbReference type="Proteomes" id="UP001202328">
    <property type="component" value="Unassembled WGS sequence"/>
</dbReference>
<accession>A0AAD4TD83</accession>
<sequence length="138" mass="15782">MRKIDDQHVVCMIGFYLCCVLFFGDINASAVNVKFLAIVETYETVLKVSWPDLIHEYLFTQLLENAGGVANVKDCVPYLLILFAEHTPAGLIPKVPNHEQQIPRVGRWDIHQISDFISRTNMTEFSVSVLCYLVYIFI</sequence>
<protein>
    <submittedName>
        <fullName evidence="2">Uncharacterized protein</fullName>
    </submittedName>
</protein>